<feature type="compositionally biased region" description="Basic and acidic residues" evidence="1">
    <location>
        <begin position="1"/>
        <end position="11"/>
    </location>
</feature>
<organism evidence="2 3">
    <name type="scientific">Gluconacetobacter tumulisoli</name>
    <dbReference type="NCBI Taxonomy" id="1286189"/>
    <lineage>
        <taxon>Bacteria</taxon>
        <taxon>Pseudomonadati</taxon>
        <taxon>Pseudomonadota</taxon>
        <taxon>Alphaproteobacteria</taxon>
        <taxon>Acetobacterales</taxon>
        <taxon>Acetobacteraceae</taxon>
        <taxon>Gluconacetobacter</taxon>
    </lineage>
</organism>
<comment type="caution">
    <text evidence="2">The sequence shown here is derived from an EMBL/GenBank/DDBJ whole genome shotgun (WGS) entry which is preliminary data.</text>
</comment>
<dbReference type="AlphaFoldDB" id="A0A7W4K587"/>
<dbReference type="EMBL" id="JABEQM010000002">
    <property type="protein sequence ID" value="MBB2200638.1"/>
    <property type="molecule type" value="Genomic_DNA"/>
</dbReference>
<accession>A0A7W4K587</accession>
<evidence type="ECO:0000313" key="2">
    <source>
        <dbReference type="EMBL" id="MBB2200638.1"/>
    </source>
</evidence>
<evidence type="ECO:0000313" key="3">
    <source>
        <dbReference type="Proteomes" id="UP000578030"/>
    </source>
</evidence>
<name>A0A7W4K587_9PROT</name>
<reference evidence="2 3" key="1">
    <citation type="submission" date="2020-04" db="EMBL/GenBank/DDBJ databases">
        <title>Description of novel Gluconacetobacter.</title>
        <authorList>
            <person name="Sombolestani A."/>
        </authorList>
    </citation>
    <scope>NUCLEOTIDE SEQUENCE [LARGE SCALE GENOMIC DNA]</scope>
    <source>
        <strain evidence="2 3">LMG 27802</strain>
    </source>
</reference>
<evidence type="ECO:0000256" key="1">
    <source>
        <dbReference type="SAM" id="MobiDB-lite"/>
    </source>
</evidence>
<protein>
    <submittedName>
        <fullName evidence="2">Uncharacterized protein</fullName>
    </submittedName>
</protein>
<feature type="compositionally biased region" description="Basic residues" evidence="1">
    <location>
        <begin position="50"/>
        <end position="62"/>
    </location>
</feature>
<proteinExistence type="predicted"/>
<keyword evidence="3" id="KW-1185">Reference proteome</keyword>
<dbReference type="RefSeq" id="WP_182954463.1">
    <property type="nucleotide sequence ID" value="NZ_JABEQM010000002.1"/>
</dbReference>
<feature type="region of interest" description="Disordered" evidence="1">
    <location>
        <begin position="1"/>
        <end position="62"/>
    </location>
</feature>
<dbReference type="Proteomes" id="UP000578030">
    <property type="component" value="Unassembled WGS sequence"/>
</dbReference>
<gene>
    <name evidence="2" type="ORF">HLH28_03415</name>
</gene>
<sequence>MPAHITKREGASDAPPRAVVYAPNEPAPPAPANEAERRDPAARTPAQIHAAHRARLRRVHRR</sequence>